<dbReference type="PANTHER" id="PTHR11929">
    <property type="entry name" value="ALPHA- 1,3 -FUCOSYLTRANSFERASE"/>
    <property type="match status" value="1"/>
</dbReference>
<evidence type="ECO:0000256" key="6">
    <source>
        <dbReference type="ARBA" id="ARBA00022692"/>
    </source>
</evidence>
<dbReference type="Gene3D" id="3.40.50.11660">
    <property type="entry name" value="Glycosyl transferase family 10, C-terminal domain"/>
    <property type="match status" value="1"/>
</dbReference>
<dbReference type="SUPFAM" id="SSF53756">
    <property type="entry name" value="UDP-Glycosyltransferase/glycogen phosphorylase"/>
    <property type="match status" value="1"/>
</dbReference>
<keyword evidence="10" id="KW-0325">Glycoprotein</keyword>
<protein>
    <recommendedName>
        <fullName evidence="11">Fucosyltransferase</fullName>
        <ecNumber evidence="11">2.4.1.-</ecNumber>
    </recommendedName>
</protein>
<evidence type="ECO:0000256" key="7">
    <source>
        <dbReference type="ARBA" id="ARBA00022968"/>
    </source>
</evidence>
<proteinExistence type="inferred from homology"/>
<dbReference type="GO" id="GO:0032580">
    <property type="term" value="C:Golgi cisterna membrane"/>
    <property type="evidence" value="ECO:0007669"/>
    <property type="project" value="UniProtKB-SubCell"/>
</dbReference>
<dbReference type="EC" id="2.4.1.-" evidence="11"/>
<keyword evidence="5 11" id="KW-0808">Transferase</keyword>
<dbReference type="Proteomes" id="UP000515135">
    <property type="component" value="Unplaced"/>
</dbReference>
<keyword evidence="4 11" id="KW-0328">Glycosyltransferase</keyword>
<dbReference type="RefSeq" id="XP_019626999.1">
    <property type="nucleotide sequence ID" value="XM_019771440.1"/>
</dbReference>
<dbReference type="InterPro" id="IPR031481">
    <property type="entry name" value="Glyco_tran_10_N"/>
</dbReference>
<dbReference type="InterPro" id="IPR001503">
    <property type="entry name" value="Glyco_trans_10"/>
</dbReference>
<evidence type="ECO:0000256" key="5">
    <source>
        <dbReference type="ARBA" id="ARBA00022679"/>
    </source>
</evidence>
<dbReference type="OrthoDB" id="427096at2759"/>
<evidence type="ECO:0000256" key="9">
    <source>
        <dbReference type="ARBA" id="ARBA00023136"/>
    </source>
</evidence>
<evidence type="ECO:0000259" key="13">
    <source>
        <dbReference type="Pfam" id="PF17039"/>
    </source>
</evidence>
<evidence type="ECO:0000256" key="8">
    <source>
        <dbReference type="ARBA" id="ARBA00022989"/>
    </source>
</evidence>
<dbReference type="InterPro" id="IPR055270">
    <property type="entry name" value="Glyco_tran_10_C"/>
</dbReference>
<sequence length="453" mass="52980">MITTKFQKEYALLEKTQRFFMLSFFVYIVIVAGSYIQIPGSLNVGYKRNGAFYYGVENVSFTRIQRSALPRYDHFVSSGSVDQLAMFYSTWKVEPSTLPVKKSPDRKKIIIWNPTSIWPTPKAIPCLSMPQCEFIKKTKRRRRGKFQTEDADAIIFRGIFGIPKVYSRNWFPKTRPEHQIWIYFPFDCPPITRGIDLISYGGVFNWTMSYRNDSDILAPWGHITPVYKALAENPPAPNKDYAKQKNKLVIWYVSDCYKYMTRFVYAAELSKHIQVDVFGVCGNVSGSCPKNRTDRSCIKEHVRPYKFYLAFENFKCVEYITEKFWHNSVDYDIVPIVLGPSKGDYERVAPPNSFVHVDDFESPEAMANYLTYLDHNDEEYNRYFAWKTNPPKNLPDFESRFCEVCKKLLQASPTERKVYTDVERWWKGGNYEFCEPIVWDGPLRGKKNAAHFP</sequence>
<dbReference type="AlphaFoldDB" id="A0A6P4YZ72"/>
<keyword evidence="14" id="KW-1185">Reference proteome</keyword>
<dbReference type="Pfam" id="PF17039">
    <property type="entry name" value="Glyco_tran_10_N"/>
    <property type="match status" value="1"/>
</dbReference>
<dbReference type="UniPathway" id="UPA00378"/>
<keyword evidence="6 11" id="KW-0812">Transmembrane</keyword>
<comment type="subcellular location">
    <subcellularLocation>
        <location evidence="11">Golgi apparatus</location>
        <location evidence="11">Golgi stack membrane</location>
        <topology evidence="11">Single-pass type II membrane protein</topology>
    </subcellularLocation>
    <subcellularLocation>
        <location evidence="1">Membrane</location>
        <topology evidence="1">Single-pass membrane protein</topology>
    </subcellularLocation>
</comment>
<comment type="pathway">
    <text evidence="2">Protein modification; protein glycosylation.</text>
</comment>
<evidence type="ECO:0000313" key="15">
    <source>
        <dbReference type="RefSeq" id="XP_019626999.1"/>
    </source>
</evidence>
<feature type="transmembrane region" description="Helical" evidence="11">
    <location>
        <begin position="20"/>
        <end position="38"/>
    </location>
</feature>
<feature type="domain" description="Fucosyltransferase N-terminal" evidence="13">
    <location>
        <begin position="106"/>
        <end position="221"/>
    </location>
</feature>
<dbReference type="Pfam" id="PF00852">
    <property type="entry name" value="Glyco_transf_10"/>
    <property type="match status" value="1"/>
</dbReference>
<accession>A0A6P4YZ72</accession>
<dbReference type="KEGG" id="bbel:109471934"/>
<evidence type="ECO:0000313" key="14">
    <source>
        <dbReference type="Proteomes" id="UP000515135"/>
    </source>
</evidence>
<keyword evidence="8 11" id="KW-1133">Transmembrane helix</keyword>
<comment type="similarity">
    <text evidence="3 11">Belongs to the glycosyltransferase 10 family.</text>
</comment>
<dbReference type="InterPro" id="IPR038577">
    <property type="entry name" value="GT10-like_C_sf"/>
</dbReference>
<evidence type="ECO:0000256" key="10">
    <source>
        <dbReference type="ARBA" id="ARBA00023180"/>
    </source>
</evidence>
<evidence type="ECO:0000256" key="1">
    <source>
        <dbReference type="ARBA" id="ARBA00004167"/>
    </source>
</evidence>
<evidence type="ECO:0000256" key="2">
    <source>
        <dbReference type="ARBA" id="ARBA00004922"/>
    </source>
</evidence>
<feature type="domain" description="Fucosyltransferase C-terminal" evidence="12">
    <location>
        <begin position="243"/>
        <end position="425"/>
    </location>
</feature>
<evidence type="ECO:0000256" key="11">
    <source>
        <dbReference type="RuleBase" id="RU003832"/>
    </source>
</evidence>
<dbReference type="FunFam" id="3.40.50.11660:FF:000004">
    <property type="entry name" value="Glycoprotein 3-alpha-L-fucosyltransferase A"/>
    <property type="match status" value="1"/>
</dbReference>
<dbReference type="GO" id="GO:0046920">
    <property type="term" value="F:alpha-(1-&gt;3)-fucosyltransferase activity"/>
    <property type="evidence" value="ECO:0007669"/>
    <property type="project" value="TreeGrafter"/>
</dbReference>
<keyword evidence="11" id="KW-0333">Golgi apparatus</keyword>
<evidence type="ECO:0000256" key="3">
    <source>
        <dbReference type="ARBA" id="ARBA00008919"/>
    </source>
</evidence>
<organism evidence="14 15">
    <name type="scientific">Branchiostoma belcheri</name>
    <name type="common">Amphioxus</name>
    <dbReference type="NCBI Taxonomy" id="7741"/>
    <lineage>
        <taxon>Eukaryota</taxon>
        <taxon>Metazoa</taxon>
        <taxon>Chordata</taxon>
        <taxon>Cephalochordata</taxon>
        <taxon>Leptocardii</taxon>
        <taxon>Amphioxiformes</taxon>
        <taxon>Branchiostomatidae</taxon>
        <taxon>Branchiostoma</taxon>
    </lineage>
</organism>
<reference evidence="15" key="1">
    <citation type="submission" date="2025-08" db="UniProtKB">
        <authorList>
            <consortium name="RefSeq"/>
        </authorList>
    </citation>
    <scope>IDENTIFICATION</scope>
    <source>
        <tissue evidence="15">Gonad</tissue>
    </source>
</reference>
<keyword evidence="9 11" id="KW-0472">Membrane</keyword>
<keyword evidence="7" id="KW-0735">Signal-anchor</keyword>
<dbReference type="PANTHER" id="PTHR11929:SF145">
    <property type="entry name" value="ALPHA-(1,3)-FUCOSYLTRANSFERASE FUT-1"/>
    <property type="match status" value="1"/>
</dbReference>
<name>A0A6P4YZ72_BRABE</name>
<gene>
    <name evidence="15" type="primary">LOC109471934</name>
</gene>
<evidence type="ECO:0000256" key="4">
    <source>
        <dbReference type="ARBA" id="ARBA00022676"/>
    </source>
</evidence>
<evidence type="ECO:0000259" key="12">
    <source>
        <dbReference type="Pfam" id="PF00852"/>
    </source>
</evidence>
<dbReference type="GeneID" id="109471934"/>